<feature type="domain" description="HTH luxR-type" evidence="1">
    <location>
        <begin position="61"/>
        <end position="98"/>
    </location>
</feature>
<dbReference type="EMBL" id="BARW01021140">
    <property type="protein sequence ID" value="GAI99802.1"/>
    <property type="molecule type" value="Genomic_DNA"/>
</dbReference>
<dbReference type="Pfam" id="PF00196">
    <property type="entry name" value="GerE"/>
    <property type="match status" value="1"/>
</dbReference>
<name>X1T3A2_9ZZZZ</name>
<dbReference type="InterPro" id="IPR000792">
    <property type="entry name" value="Tscrpt_reg_LuxR_C"/>
</dbReference>
<proteinExistence type="predicted"/>
<evidence type="ECO:0000313" key="2">
    <source>
        <dbReference type="EMBL" id="GAI99802.1"/>
    </source>
</evidence>
<dbReference type="Gene3D" id="1.10.10.10">
    <property type="entry name" value="Winged helix-like DNA-binding domain superfamily/Winged helix DNA-binding domain"/>
    <property type="match status" value="1"/>
</dbReference>
<evidence type="ECO:0000259" key="1">
    <source>
        <dbReference type="PROSITE" id="PS50043"/>
    </source>
</evidence>
<dbReference type="InterPro" id="IPR036388">
    <property type="entry name" value="WH-like_DNA-bd_sf"/>
</dbReference>
<accession>X1T3A2</accession>
<feature type="non-terminal residue" evidence="2">
    <location>
        <position position="98"/>
    </location>
</feature>
<gene>
    <name evidence="2" type="ORF">S12H4_35566</name>
</gene>
<reference evidence="2" key="1">
    <citation type="journal article" date="2014" name="Front. Microbiol.">
        <title>High frequency of phylogenetically diverse reductive dehalogenase-homologous genes in deep subseafloor sedimentary metagenomes.</title>
        <authorList>
            <person name="Kawai M."/>
            <person name="Futagami T."/>
            <person name="Toyoda A."/>
            <person name="Takaki Y."/>
            <person name="Nishi S."/>
            <person name="Hori S."/>
            <person name="Arai W."/>
            <person name="Tsubouchi T."/>
            <person name="Morono Y."/>
            <person name="Uchiyama I."/>
            <person name="Ito T."/>
            <person name="Fujiyama A."/>
            <person name="Inagaki F."/>
            <person name="Takami H."/>
        </authorList>
    </citation>
    <scope>NUCLEOTIDE SEQUENCE</scope>
    <source>
        <strain evidence="2">Expedition CK06-06</strain>
    </source>
</reference>
<sequence length="98" mass="11253">MNILTVFRARNTPKKAKQAEQISSLVMPGLFQLINDLIAVGERAQQLKYIIESNRDYRPLRVSENGALTPREREVVQYIVKGWTSKEIAFQLGFTEQT</sequence>
<dbReference type="SUPFAM" id="SSF46894">
    <property type="entry name" value="C-terminal effector domain of the bipartite response regulators"/>
    <property type="match status" value="1"/>
</dbReference>
<dbReference type="AlphaFoldDB" id="X1T3A2"/>
<dbReference type="InterPro" id="IPR016032">
    <property type="entry name" value="Sig_transdc_resp-reg_C-effctor"/>
</dbReference>
<organism evidence="2">
    <name type="scientific">marine sediment metagenome</name>
    <dbReference type="NCBI Taxonomy" id="412755"/>
    <lineage>
        <taxon>unclassified sequences</taxon>
        <taxon>metagenomes</taxon>
        <taxon>ecological metagenomes</taxon>
    </lineage>
</organism>
<dbReference type="GO" id="GO:0006355">
    <property type="term" value="P:regulation of DNA-templated transcription"/>
    <property type="evidence" value="ECO:0007669"/>
    <property type="project" value="InterPro"/>
</dbReference>
<dbReference type="GO" id="GO:0003677">
    <property type="term" value="F:DNA binding"/>
    <property type="evidence" value="ECO:0007669"/>
    <property type="project" value="InterPro"/>
</dbReference>
<dbReference type="PRINTS" id="PR00038">
    <property type="entry name" value="HTHLUXR"/>
</dbReference>
<comment type="caution">
    <text evidence="2">The sequence shown here is derived from an EMBL/GenBank/DDBJ whole genome shotgun (WGS) entry which is preliminary data.</text>
</comment>
<protein>
    <recommendedName>
        <fullName evidence="1">HTH luxR-type domain-containing protein</fullName>
    </recommendedName>
</protein>
<dbReference type="PROSITE" id="PS50043">
    <property type="entry name" value="HTH_LUXR_2"/>
    <property type="match status" value="1"/>
</dbReference>